<dbReference type="SUPFAM" id="SSF53187">
    <property type="entry name" value="Zn-dependent exopeptidases"/>
    <property type="match status" value="1"/>
</dbReference>
<dbReference type="Gene3D" id="3.30.70.360">
    <property type="match status" value="1"/>
</dbReference>
<dbReference type="EC" id="3.5.1.6" evidence="6"/>
<keyword evidence="5" id="KW-0464">Manganese</keyword>
<dbReference type="InterPro" id="IPR010158">
    <property type="entry name" value="Amidase_Cbmase"/>
</dbReference>
<dbReference type="SUPFAM" id="SSF55031">
    <property type="entry name" value="Bacterial exopeptidase dimerisation domain"/>
    <property type="match status" value="1"/>
</dbReference>
<comment type="subunit">
    <text evidence="2">Homodimer.</text>
</comment>
<dbReference type="GO" id="GO:0003837">
    <property type="term" value="F:beta-ureidopropionase activity"/>
    <property type="evidence" value="ECO:0007669"/>
    <property type="project" value="UniProtKB-EC"/>
</dbReference>
<proteinExistence type="predicted"/>
<evidence type="ECO:0000313" key="6">
    <source>
        <dbReference type="EMBL" id="CUS51024.1"/>
    </source>
</evidence>
<accession>A0A160TRH0</accession>
<evidence type="ECO:0000256" key="1">
    <source>
        <dbReference type="ARBA" id="ARBA00001936"/>
    </source>
</evidence>
<gene>
    <name evidence="6" type="ORF">MGWOODY_XGa186</name>
</gene>
<evidence type="ECO:0000256" key="5">
    <source>
        <dbReference type="ARBA" id="ARBA00023211"/>
    </source>
</evidence>
<keyword evidence="4 6" id="KW-0378">Hydrolase</keyword>
<dbReference type="EMBL" id="CZRL01000052">
    <property type="protein sequence ID" value="CUS51024.1"/>
    <property type="molecule type" value="Genomic_DNA"/>
</dbReference>
<comment type="cofactor">
    <cofactor evidence="1">
        <name>Mn(2+)</name>
        <dbReference type="ChEBI" id="CHEBI:29035"/>
    </cofactor>
</comment>
<dbReference type="PANTHER" id="PTHR32494">
    <property type="entry name" value="ALLANTOATE DEIMINASE-RELATED"/>
    <property type="match status" value="1"/>
</dbReference>
<evidence type="ECO:0000256" key="3">
    <source>
        <dbReference type="ARBA" id="ARBA00022723"/>
    </source>
</evidence>
<dbReference type="NCBIfam" id="TIGR01879">
    <property type="entry name" value="hydantase"/>
    <property type="match status" value="1"/>
</dbReference>
<dbReference type="Pfam" id="PF01546">
    <property type="entry name" value="Peptidase_M20"/>
    <property type="match status" value="1"/>
</dbReference>
<dbReference type="Gene3D" id="3.40.630.10">
    <property type="entry name" value="Zn peptidases"/>
    <property type="match status" value="1"/>
</dbReference>
<reference evidence="6" key="1">
    <citation type="submission" date="2015-10" db="EMBL/GenBank/DDBJ databases">
        <authorList>
            <person name="Gilbert D.G."/>
        </authorList>
    </citation>
    <scope>NUCLEOTIDE SEQUENCE</scope>
</reference>
<dbReference type="GO" id="GO:0046872">
    <property type="term" value="F:metal ion binding"/>
    <property type="evidence" value="ECO:0007669"/>
    <property type="project" value="UniProtKB-KW"/>
</dbReference>
<dbReference type="InterPro" id="IPR036264">
    <property type="entry name" value="Bact_exopeptidase_dim_dom"/>
</dbReference>
<dbReference type="PIRSF" id="PIRSF001235">
    <property type="entry name" value="Amidase_carbamoylase"/>
    <property type="match status" value="1"/>
</dbReference>
<dbReference type="InterPro" id="IPR002933">
    <property type="entry name" value="Peptidase_M20"/>
</dbReference>
<dbReference type="AlphaFoldDB" id="A0A160TRH0"/>
<organism evidence="6">
    <name type="scientific">hydrothermal vent metagenome</name>
    <dbReference type="NCBI Taxonomy" id="652676"/>
    <lineage>
        <taxon>unclassified sequences</taxon>
        <taxon>metagenomes</taxon>
        <taxon>ecological metagenomes</taxon>
    </lineage>
</organism>
<dbReference type="CDD" id="cd03884">
    <property type="entry name" value="M20_bAS"/>
    <property type="match status" value="1"/>
</dbReference>
<evidence type="ECO:0000256" key="4">
    <source>
        <dbReference type="ARBA" id="ARBA00022801"/>
    </source>
</evidence>
<protein>
    <submittedName>
        <fullName evidence="6">Beta-ureidopropionase</fullName>
        <ecNumber evidence="6">3.5.1.6</ecNumber>
    </submittedName>
</protein>
<dbReference type="PANTHER" id="PTHR32494:SF19">
    <property type="entry name" value="ALLANTOATE DEIMINASE-RELATED"/>
    <property type="match status" value="1"/>
</dbReference>
<sequence length="403" mass="43798">MTNRLKINGTRFLEDLDALREFGKQGIGVVRPAFSAPDIASRRWLAEKFQACGLTPRWDPAANLFGLPPQSGQPILIGSHSDTQPEGGWLDGAYGVILALEVARTSQESGGPPVAVVSFQDEESAFMPLSGSRYFSRYLDLDTLYDLTNAAGQRYGDEATALPEVQGVEPLETNHFSHFLEAHIEQGPVLDLANETIGVVETIVGSRQFEVVIEGQQNHAGTTPMSLRRDAVTGFSAFVAALEQRYTAAATPRSVWTIGQVEVHPNAPSIVPGRVSCSVQMRDGALNQLDLMCDITRDTAQEIAKARNLKISSIQNKSVEPVDMDERMIIALCEAANLNAPGRWRRMPSGALHDAMNLANRMPTGMLFVPSIGGVSHAFEEDTRRDDLVAGVQVMADTVVQLT</sequence>
<keyword evidence="3" id="KW-0479">Metal-binding</keyword>
<name>A0A160TRH0_9ZZZZ</name>
<dbReference type="GO" id="GO:0016813">
    <property type="term" value="F:hydrolase activity, acting on carbon-nitrogen (but not peptide) bonds, in linear amidines"/>
    <property type="evidence" value="ECO:0007669"/>
    <property type="project" value="InterPro"/>
</dbReference>
<evidence type="ECO:0000256" key="2">
    <source>
        <dbReference type="ARBA" id="ARBA00011738"/>
    </source>
</evidence>